<accession>A0A212J042</accession>
<evidence type="ECO:0000313" key="2">
    <source>
        <dbReference type="EMBL" id="SBV92555.1"/>
    </source>
</evidence>
<gene>
    <name evidence="2" type="ORF">KL86CLO1_10263</name>
</gene>
<dbReference type="AlphaFoldDB" id="A0A212J042"/>
<protein>
    <submittedName>
        <fullName evidence="2">Uncharacterized protein</fullName>
    </submittedName>
</protein>
<reference evidence="2" key="1">
    <citation type="submission" date="2016-04" db="EMBL/GenBank/DDBJ databases">
        <authorList>
            <person name="Evans L.H."/>
            <person name="Alamgir A."/>
            <person name="Owens N."/>
            <person name="Weber N.D."/>
            <person name="Virtaneva K."/>
            <person name="Barbian K."/>
            <person name="Babar A."/>
            <person name="Rosenke K."/>
        </authorList>
    </citation>
    <scope>NUCLEOTIDE SEQUENCE</scope>
    <source>
        <strain evidence="2">86</strain>
    </source>
</reference>
<sequence length="228" mass="25787">MRVYPFPDKIASREELKRDLLYRKIPLQDLATIADRAWETGAAAARAALEEHPGESIYAVAAAEGLQVDHRDVDKVSGNVRYFSEYYSGRKTIFIYDASVRKWAAANGLTQDAAEELILSHEIFHHYECTRLGPTSRQYTVPQVELGPVRLGKAGIRALSEIGAHGFSYTWYEARGKLPHRERPDGPALRNHAVNSEEFQSRDTTKKIFEDNPVMRALSRKGRMKNGK</sequence>
<feature type="compositionally biased region" description="Basic residues" evidence="1">
    <location>
        <begin position="218"/>
        <end position="228"/>
    </location>
</feature>
<dbReference type="EMBL" id="FLUN01000001">
    <property type="protein sequence ID" value="SBV92555.1"/>
    <property type="molecule type" value="Genomic_DNA"/>
</dbReference>
<name>A0A212J042_9FIRM</name>
<organism evidence="2">
    <name type="scientific">uncultured Eubacteriales bacterium</name>
    <dbReference type="NCBI Taxonomy" id="172733"/>
    <lineage>
        <taxon>Bacteria</taxon>
        <taxon>Bacillati</taxon>
        <taxon>Bacillota</taxon>
        <taxon>Clostridia</taxon>
        <taxon>Eubacteriales</taxon>
        <taxon>environmental samples</taxon>
    </lineage>
</organism>
<proteinExistence type="predicted"/>
<feature type="region of interest" description="Disordered" evidence="1">
    <location>
        <begin position="182"/>
        <end position="228"/>
    </location>
</feature>
<feature type="compositionally biased region" description="Basic and acidic residues" evidence="1">
    <location>
        <begin position="199"/>
        <end position="210"/>
    </location>
</feature>
<evidence type="ECO:0000256" key="1">
    <source>
        <dbReference type="SAM" id="MobiDB-lite"/>
    </source>
</evidence>